<evidence type="ECO:0000313" key="3">
    <source>
        <dbReference type="Proteomes" id="UP000800036"/>
    </source>
</evidence>
<protein>
    <submittedName>
        <fullName evidence="2">Uncharacterized protein</fullName>
    </submittedName>
</protein>
<feature type="region of interest" description="Disordered" evidence="1">
    <location>
        <begin position="235"/>
        <end position="256"/>
    </location>
</feature>
<proteinExistence type="predicted"/>
<evidence type="ECO:0000313" key="2">
    <source>
        <dbReference type="EMBL" id="KAF1971175.1"/>
    </source>
</evidence>
<feature type="compositionally biased region" description="Polar residues" evidence="1">
    <location>
        <begin position="119"/>
        <end position="138"/>
    </location>
</feature>
<name>A0A6A5V247_9PLEO</name>
<gene>
    <name evidence="2" type="ORF">BU23DRAFT_195408</name>
</gene>
<dbReference type="AlphaFoldDB" id="A0A6A5V247"/>
<feature type="region of interest" description="Disordered" evidence="1">
    <location>
        <begin position="119"/>
        <end position="141"/>
    </location>
</feature>
<sequence>MDQSLRLPPIRCIDTAHSCATASQPNAWTAINHRPNVPGPVSPRAQPSNPQPDTLPPPLRQHHHGERQLDRQNLSLPSIAPSRSGVPSVGRSPCFSPDEHRAAVEKPITPERQDSLIASSAPSQVATVTPPTSTSFQLGRSPEVHHRNLLRDSVTHPLTPPSDSSSSSTATAPTTHLGRASAHSSASRGDGQQEIPPSLRAQQERFSPAVQHWEHRLSDSARFTTAALPHTTLFENESSTMPPPPVPAPASTSPQHASRDMLDALNAMEERREDRCAYCLATWRYPLMDIASHRREAISNTTPQQMSKGMEAISEYIKDYNARKNADYERWKHFHFGGHCHCPDPQAGSKRKPDGSSDLDLPPSKSYRHSSESPPTRHTRLTPPPEQALRLGSPSASSSATEFIYRSRQGRAVPISHDTAVVTGLDGVPPPSRYEPSTNDPSNMWAILKGEESLHQ</sequence>
<reference evidence="2" key="1">
    <citation type="journal article" date="2020" name="Stud. Mycol.">
        <title>101 Dothideomycetes genomes: a test case for predicting lifestyles and emergence of pathogens.</title>
        <authorList>
            <person name="Haridas S."/>
            <person name="Albert R."/>
            <person name="Binder M."/>
            <person name="Bloem J."/>
            <person name="Labutti K."/>
            <person name="Salamov A."/>
            <person name="Andreopoulos B."/>
            <person name="Baker S."/>
            <person name="Barry K."/>
            <person name="Bills G."/>
            <person name="Bluhm B."/>
            <person name="Cannon C."/>
            <person name="Castanera R."/>
            <person name="Culley D."/>
            <person name="Daum C."/>
            <person name="Ezra D."/>
            <person name="Gonzalez J."/>
            <person name="Henrissat B."/>
            <person name="Kuo A."/>
            <person name="Liang C."/>
            <person name="Lipzen A."/>
            <person name="Lutzoni F."/>
            <person name="Magnuson J."/>
            <person name="Mondo S."/>
            <person name="Nolan M."/>
            <person name="Ohm R."/>
            <person name="Pangilinan J."/>
            <person name="Park H.-J."/>
            <person name="Ramirez L."/>
            <person name="Alfaro M."/>
            <person name="Sun H."/>
            <person name="Tritt A."/>
            <person name="Yoshinaga Y."/>
            <person name="Zwiers L.-H."/>
            <person name="Turgeon B."/>
            <person name="Goodwin S."/>
            <person name="Spatafora J."/>
            <person name="Crous P."/>
            <person name="Grigoriev I."/>
        </authorList>
    </citation>
    <scope>NUCLEOTIDE SEQUENCE</scope>
    <source>
        <strain evidence="2">CBS 107.79</strain>
    </source>
</reference>
<feature type="compositionally biased region" description="Pro residues" evidence="1">
    <location>
        <begin position="49"/>
        <end position="59"/>
    </location>
</feature>
<feature type="region of interest" description="Disordered" evidence="1">
    <location>
        <begin position="345"/>
        <end position="402"/>
    </location>
</feature>
<accession>A0A6A5V247</accession>
<dbReference type="EMBL" id="ML976695">
    <property type="protein sequence ID" value="KAF1971175.1"/>
    <property type="molecule type" value="Genomic_DNA"/>
</dbReference>
<feature type="compositionally biased region" description="Low complexity" evidence="1">
    <location>
        <begin position="155"/>
        <end position="187"/>
    </location>
</feature>
<organism evidence="2 3">
    <name type="scientific">Bimuria novae-zelandiae CBS 107.79</name>
    <dbReference type="NCBI Taxonomy" id="1447943"/>
    <lineage>
        <taxon>Eukaryota</taxon>
        <taxon>Fungi</taxon>
        <taxon>Dikarya</taxon>
        <taxon>Ascomycota</taxon>
        <taxon>Pezizomycotina</taxon>
        <taxon>Dothideomycetes</taxon>
        <taxon>Pleosporomycetidae</taxon>
        <taxon>Pleosporales</taxon>
        <taxon>Massarineae</taxon>
        <taxon>Didymosphaeriaceae</taxon>
        <taxon>Bimuria</taxon>
    </lineage>
</organism>
<feature type="region of interest" description="Disordered" evidence="1">
    <location>
        <begin position="422"/>
        <end position="444"/>
    </location>
</feature>
<keyword evidence="3" id="KW-1185">Reference proteome</keyword>
<feature type="region of interest" description="Disordered" evidence="1">
    <location>
        <begin position="153"/>
        <end position="195"/>
    </location>
</feature>
<feature type="region of interest" description="Disordered" evidence="1">
    <location>
        <begin position="30"/>
        <end position="98"/>
    </location>
</feature>
<evidence type="ECO:0000256" key="1">
    <source>
        <dbReference type="SAM" id="MobiDB-lite"/>
    </source>
</evidence>
<dbReference type="Proteomes" id="UP000800036">
    <property type="component" value="Unassembled WGS sequence"/>
</dbReference>